<name>A0A2H3CZU9_ARMGA</name>
<dbReference type="EMBL" id="KZ293681">
    <property type="protein sequence ID" value="PBK87014.1"/>
    <property type="molecule type" value="Genomic_DNA"/>
</dbReference>
<evidence type="ECO:0000313" key="2">
    <source>
        <dbReference type="Proteomes" id="UP000217790"/>
    </source>
</evidence>
<gene>
    <name evidence="1" type="ORF">ARMGADRAFT_475419</name>
</gene>
<organism evidence="1 2">
    <name type="scientific">Armillaria gallica</name>
    <name type="common">Bulbous honey fungus</name>
    <name type="synonym">Armillaria bulbosa</name>
    <dbReference type="NCBI Taxonomy" id="47427"/>
    <lineage>
        <taxon>Eukaryota</taxon>
        <taxon>Fungi</taxon>
        <taxon>Dikarya</taxon>
        <taxon>Basidiomycota</taxon>
        <taxon>Agaricomycotina</taxon>
        <taxon>Agaricomycetes</taxon>
        <taxon>Agaricomycetidae</taxon>
        <taxon>Agaricales</taxon>
        <taxon>Marasmiineae</taxon>
        <taxon>Physalacriaceae</taxon>
        <taxon>Armillaria</taxon>
    </lineage>
</organism>
<dbReference type="SUPFAM" id="SSF56024">
    <property type="entry name" value="Phospholipase D/nuclease"/>
    <property type="match status" value="1"/>
</dbReference>
<dbReference type="InParanoid" id="A0A2H3CZU9"/>
<dbReference type="STRING" id="47427.A0A2H3CZU9"/>
<evidence type="ECO:0000313" key="1">
    <source>
        <dbReference type="EMBL" id="PBK87014.1"/>
    </source>
</evidence>
<proteinExistence type="predicted"/>
<protein>
    <submittedName>
        <fullName evidence="1">Uncharacterized protein</fullName>
    </submittedName>
</protein>
<dbReference type="Proteomes" id="UP000217790">
    <property type="component" value="Unassembled WGS sequence"/>
</dbReference>
<reference evidence="2" key="1">
    <citation type="journal article" date="2017" name="Nat. Ecol. Evol.">
        <title>Genome expansion and lineage-specific genetic innovations in the forest pathogenic fungi Armillaria.</title>
        <authorList>
            <person name="Sipos G."/>
            <person name="Prasanna A.N."/>
            <person name="Walter M.C."/>
            <person name="O'Connor E."/>
            <person name="Balint B."/>
            <person name="Krizsan K."/>
            <person name="Kiss B."/>
            <person name="Hess J."/>
            <person name="Varga T."/>
            <person name="Slot J."/>
            <person name="Riley R."/>
            <person name="Boka B."/>
            <person name="Rigling D."/>
            <person name="Barry K."/>
            <person name="Lee J."/>
            <person name="Mihaltcheva S."/>
            <person name="LaButti K."/>
            <person name="Lipzen A."/>
            <person name="Waldron R."/>
            <person name="Moloney N.M."/>
            <person name="Sperisen C."/>
            <person name="Kredics L."/>
            <person name="Vagvoelgyi C."/>
            <person name="Patrignani A."/>
            <person name="Fitzpatrick D."/>
            <person name="Nagy I."/>
            <person name="Doyle S."/>
            <person name="Anderson J.B."/>
            <person name="Grigoriev I.V."/>
            <person name="Gueldener U."/>
            <person name="Muensterkoetter M."/>
            <person name="Nagy L.G."/>
        </authorList>
    </citation>
    <scope>NUCLEOTIDE SEQUENCE [LARGE SCALE GENOMIC DNA]</scope>
    <source>
        <strain evidence="2">Ar21-2</strain>
    </source>
</reference>
<dbReference type="OrthoDB" id="14911at2759"/>
<keyword evidence="2" id="KW-1185">Reference proteome</keyword>
<dbReference type="AlphaFoldDB" id="A0A2H3CZU9"/>
<accession>A0A2H3CZU9</accession>
<sequence>MRCWLLLKCLIHQNPGRNDDPEEKKADEIWQPINDSHRFEEERAGNFVKGHIDGHDYMWALSELIDNAREAIFILDWWLTPELDPRRPTLNIILIAY</sequence>